<dbReference type="InterPro" id="IPR025354">
    <property type="entry name" value="DUF4258"/>
</dbReference>
<evidence type="ECO:0000313" key="1">
    <source>
        <dbReference type="EMBL" id="KKQ98922.1"/>
    </source>
</evidence>
<accession>A0A0G0M6Q9</accession>
<dbReference type="AlphaFoldDB" id="A0A0G0M6Q9"/>
<reference evidence="1 2" key="1">
    <citation type="journal article" date="2015" name="Nature">
        <title>rRNA introns, odd ribosomes, and small enigmatic genomes across a large radiation of phyla.</title>
        <authorList>
            <person name="Brown C.T."/>
            <person name="Hug L.A."/>
            <person name="Thomas B.C."/>
            <person name="Sharon I."/>
            <person name="Castelle C.J."/>
            <person name="Singh A."/>
            <person name="Wilkins M.J."/>
            <person name="Williams K.H."/>
            <person name="Banfield J.F."/>
        </authorList>
    </citation>
    <scope>NUCLEOTIDE SEQUENCE [LARGE SCALE GENOMIC DNA]</scope>
</reference>
<dbReference type="Proteomes" id="UP000033881">
    <property type="component" value="Unassembled WGS sequence"/>
</dbReference>
<evidence type="ECO:0000313" key="2">
    <source>
        <dbReference type="Proteomes" id="UP000033881"/>
    </source>
</evidence>
<feature type="non-terminal residue" evidence="1">
    <location>
        <position position="1"/>
    </location>
</feature>
<gene>
    <name evidence="1" type="ORF">UT24_C0031G0007</name>
</gene>
<protein>
    <submittedName>
        <fullName evidence="1">Uncharacterized protein</fullName>
    </submittedName>
</protein>
<dbReference type="EMBL" id="LBWB01000031">
    <property type="protein sequence ID" value="KKQ98922.1"/>
    <property type="molecule type" value="Genomic_DNA"/>
</dbReference>
<name>A0A0G0M6Q9_9BACT</name>
<sequence>KNNPRVKSSKLIYFFLMDKDFGGVIWTKHALDKLGERGISQSDAWATWRNPEQSRKAKIPGAWVYYKTYGGQKIEVVAKKNEKGEWVILSVWSRPVYGKEVKTEPFLKFIFRKIFGV</sequence>
<proteinExistence type="predicted"/>
<dbReference type="Pfam" id="PF14076">
    <property type="entry name" value="DUF4258"/>
    <property type="match status" value="1"/>
</dbReference>
<organism evidence="1 2">
    <name type="scientific">Candidatus Woesebacteria bacterium GW2011_GWB1_39_12</name>
    <dbReference type="NCBI Taxonomy" id="1618574"/>
    <lineage>
        <taxon>Bacteria</taxon>
        <taxon>Candidatus Woeseibacteriota</taxon>
    </lineage>
</organism>
<comment type="caution">
    <text evidence="1">The sequence shown here is derived from an EMBL/GenBank/DDBJ whole genome shotgun (WGS) entry which is preliminary data.</text>
</comment>